<dbReference type="InterPro" id="IPR036866">
    <property type="entry name" value="RibonucZ/Hydroxyglut_hydro"/>
</dbReference>
<sequence length="310" mass="34420">MLSSMARARLNRVGATLFERGWLSSNNILITGSNGPTALIDSGYCTHADQTVDLVEAGLEGRRLELLLNTHLHSDHCGGNAALQQNHPGVHTLIPSGLAEAVRQWDTEALSYADTGQECPRFAFDGVLRPGDSLRLGDWTWDIHGAKGHDPHAIVLFQPDNGVLISADALWQNGFGVVFPELEGLSAFEEVGQTLDCIEDLSPAVILPGHGSAFDDVQLALERARGRLQRFVEFPEQHLRHAHKVLIKFKLLERKSVTFQDLLQWIQQTPYVAKAAPSEAPASERWLEELIRDLERSRAVERRGEMIFDL</sequence>
<dbReference type="EMBL" id="JBHRXX010000010">
    <property type="protein sequence ID" value="MFC3686244.1"/>
    <property type="molecule type" value="Genomic_DNA"/>
</dbReference>
<reference evidence="4" key="1">
    <citation type="journal article" date="2019" name="Int. J. Syst. Evol. Microbiol.">
        <title>The Global Catalogue of Microorganisms (GCM) 10K type strain sequencing project: providing services to taxonomists for standard genome sequencing and annotation.</title>
        <authorList>
            <consortium name="The Broad Institute Genomics Platform"/>
            <consortium name="The Broad Institute Genome Sequencing Center for Infectious Disease"/>
            <person name="Wu L."/>
            <person name="Ma J."/>
        </authorList>
    </citation>
    <scope>NUCLEOTIDE SEQUENCE [LARGE SCALE GENOMIC DNA]</scope>
    <source>
        <strain evidence="4">KCTC 42501</strain>
    </source>
</reference>
<gene>
    <name evidence="3" type="ORF">ACFOPI_21825</name>
</gene>
<name>A0ABV7W900_9BURK</name>
<keyword evidence="3" id="KW-0378">Hydrolase</keyword>
<dbReference type="Pfam" id="PF00753">
    <property type="entry name" value="Lactamase_B"/>
    <property type="match status" value="1"/>
</dbReference>
<comment type="caution">
    <text evidence="3">The sequence shown here is derived from an EMBL/GenBank/DDBJ whole genome shotgun (WGS) entry which is preliminary data.</text>
</comment>
<dbReference type="CDD" id="cd06262">
    <property type="entry name" value="metallo-hydrolase-like_MBL-fold"/>
    <property type="match status" value="1"/>
</dbReference>
<proteinExistence type="inferred from homology"/>
<accession>A0ABV7W900</accession>
<dbReference type="InterPro" id="IPR001279">
    <property type="entry name" value="Metallo-B-lactamas"/>
</dbReference>
<organism evidence="3 4">
    <name type="scientific">Hydrogenophaga luteola</name>
    <dbReference type="NCBI Taxonomy" id="1591122"/>
    <lineage>
        <taxon>Bacteria</taxon>
        <taxon>Pseudomonadati</taxon>
        <taxon>Pseudomonadota</taxon>
        <taxon>Betaproteobacteria</taxon>
        <taxon>Burkholderiales</taxon>
        <taxon>Comamonadaceae</taxon>
        <taxon>Hydrogenophaga</taxon>
    </lineage>
</organism>
<dbReference type="PANTHER" id="PTHR42951:SF4">
    <property type="entry name" value="ACYL-COENZYME A THIOESTERASE MBLAC2"/>
    <property type="match status" value="1"/>
</dbReference>
<dbReference type="PANTHER" id="PTHR42951">
    <property type="entry name" value="METALLO-BETA-LACTAMASE DOMAIN-CONTAINING"/>
    <property type="match status" value="1"/>
</dbReference>
<feature type="domain" description="Metallo-beta-lactamase" evidence="2">
    <location>
        <begin position="24"/>
        <end position="210"/>
    </location>
</feature>
<protein>
    <submittedName>
        <fullName evidence="3">MBL fold metallo-hydrolase</fullName>
        <ecNumber evidence="3">3.-.-.-</ecNumber>
    </submittedName>
</protein>
<dbReference type="RefSeq" id="WP_382178789.1">
    <property type="nucleotide sequence ID" value="NZ_JBHRXX010000010.1"/>
</dbReference>
<evidence type="ECO:0000313" key="3">
    <source>
        <dbReference type="EMBL" id="MFC3686244.1"/>
    </source>
</evidence>
<dbReference type="SMART" id="SM00849">
    <property type="entry name" value="Lactamase_B"/>
    <property type="match status" value="1"/>
</dbReference>
<dbReference type="SUPFAM" id="SSF56281">
    <property type="entry name" value="Metallo-hydrolase/oxidoreductase"/>
    <property type="match status" value="1"/>
</dbReference>
<evidence type="ECO:0000256" key="1">
    <source>
        <dbReference type="ARBA" id="ARBA00005250"/>
    </source>
</evidence>
<dbReference type="Gene3D" id="3.60.15.10">
    <property type="entry name" value="Ribonuclease Z/Hydroxyacylglutathione hydrolase-like"/>
    <property type="match status" value="1"/>
</dbReference>
<dbReference type="InterPro" id="IPR050855">
    <property type="entry name" value="NDM-1-like"/>
</dbReference>
<evidence type="ECO:0000313" key="4">
    <source>
        <dbReference type="Proteomes" id="UP001595729"/>
    </source>
</evidence>
<dbReference type="Proteomes" id="UP001595729">
    <property type="component" value="Unassembled WGS sequence"/>
</dbReference>
<dbReference type="EC" id="3.-.-.-" evidence="3"/>
<comment type="similarity">
    <text evidence="1">Belongs to the metallo-beta-lactamase superfamily. Class-B beta-lactamase family.</text>
</comment>
<evidence type="ECO:0000259" key="2">
    <source>
        <dbReference type="SMART" id="SM00849"/>
    </source>
</evidence>
<keyword evidence="4" id="KW-1185">Reference proteome</keyword>
<dbReference type="GO" id="GO:0016787">
    <property type="term" value="F:hydrolase activity"/>
    <property type="evidence" value="ECO:0007669"/>
    <property type="project" value="UniProtKB-KW"/>
</dbReference>